<dbReference type="InterPro" id="IPR052055">
    <property type="entry name" value="Hepadnavirus_pol/RT"/>
</dbReference>
<dbReference type="GO" id="GO:0071897">
    <property type="term" value="P:DNA biosynthetic process"/>
    <property type="evidence" value="ECO:0007669"/>
    <property type="project" value="UniProtKB-ARBA"/>
</dbReference>
<gene>
    <name evidence="3" type="ORF">TKK_016223</name>
</gene>
<protein>
    <recommendedName>
        <fullName evidence="2">Reverse transcriptase domain-containing protein</fullName>
    </recommendedName>
</protein>
<organism evidence="3 4">
    <name type="scientific">Trichogramma kaykai</name>
    <dbReference type="NCBI Taxonomy" id="54128"/>
    <lineage>
        <taxon>Eukaryota</taxon>
        <taxon>Metazoa</taxon>
        <taxon>Ecdysozoa</taxon>
        <taxon>Arthropoda</taxon>
        <taxon>Hexapoda</taxon>
        <taxon>Insecta</taxon>
        <taxon>Pterygota</taxon>
        <taxon>Neoptera</taxon>
        <taxon>Endopterygota</taxon>
        <taxon>Hymenoptera</taxon>
        <taxon>Apocrita</taxon>
        <taxon>Proctotrupomorpha</taxon>
        <taxon>Chalcidoidea</taxon>
        <taxon>Trichogrammatidae</taxon>
        <taxon>Trichogramma</taxon>
    </lineage>
</organism>
<dbReference type="Pfam" id="PF00078">
    <property type="entry name" value="RVT_1"/>
    <property type="match status" value="1"/>
</dbReference>
<dbReference type="AlphaFoldDB" id="A0ABD2W7K2"/>
<evidence type="ECO:0000313" key="3">
    <source>
        <dbReference type="EMBL" id="KAL3388801.1"/>
    </source>
</evidence>
<dbReference type="Gene3D" id="3.10.10.10">
    <property type="entry name" value="HIV Type 1 Reverse Transcriptase, subunit A, domain 1"/>
    <property type="match status" value="1"/>
</dbReference>
<evidence type="ECO:0000259" key="2">
    <source>
        <dbReference type="PROSITE" id="PS50878"/>
    </source>
</evidence>
<dbReference type="Gene3D" id="3.30.70.270">
    <property type="match status" value="1"/>
</dbReference>
<dbReference type="PROSITE" id="PS50878">
    <property type="entry name" value="RT_POL"/>
    <property type="match status" value="1"/>
</dbReference>
<evidence type="ECO:0000256" key="1">
    <source>
        <dbReference type="SAM" id="MobiDB-lite"/>
    </source>
</evidence>
<dbReference type="InterPro" id="IPR000477">
    <property type="entry name" value="RT_dom"/>
</dbReference>
<feature type="compositionally biased region" description="Polar residues" evidence="1">
    <location>
        <begin position="180"/>
        <end position="190"/>
    </location>
</feature>
<dbReference type="EMBL" id="JBJJXI010000128">
    <property type="protein sequence ID" value="KAL3388801.1"/>
    <property type="molecule type" value="Genomic_DNA"/>
</dbReference>
<feature type="region of interest" description="Disordered" evidence="1">
    <location>
        <begin position="162"/>
        <end position="193"/>
    </location>
</feature>
<dbReference type="CDD" id="cd03714">
    <property type="entry name" value="RT_DIRS1"/>
    <property type="match status" value="1"/>
</dbReference>
<accession>A0ABD2W7K2</accession>
<reference evidence="3 4" key="1">
    <citation type="journal article" date="2024" name="bioRxiv">
        <title>A reference genome for Trichogramma kaykai: A tiny desert-dwelling parasitoid wasp with competing sex-ratio distorters.</title>
        <authorList>
            <person name="Culotta J."/>
            <person name="Lindsey A.R."/>
        </authorList>
    </citation>
    <scope>NUCLEOTIDE SEQUENCE [LARGE SCALE GENOMIC DNA]</scope>
    <source>
        <strain evidence="3 4">KSX58</strain>
    </source>
</reference>
<sequence length="438" mass="49509">MLDVIGQPLTEDRQLAEPVHSKLASRWDEVLRLGLPKEEKGELLKKYPPPNMSIVQKQAKLQACMSALAQAITLLMSMKGDNHVPIIEWLSNTAKLIMDTMHDEMEIRRSLVLANVNLTIKDALASSKADEKYLFGGNLSDTLKQAQATNKDVQVIAKKSAIVAGQSPKNPKNPTRHSSKTSTSAYGQQRSGRKSQRCLNAVLGRILKGEHTRRSDKYSCECDGRIPFRALPRQRGSAGRNSFSKLETVRIGELISKLLLKGVIVKCEPVKGQFLSKIFIIPKPYGNNRLILNLKDSNDYVSTEHFKLENYKTAINLKDAYYLLPMDKSHRKFLRFEFENELYKYTCLPCGLNSGPLVFTKLLNPAVSYFRSLGFISVVYLDDILLIGKDFDSCAKNFAATRTVLEHLNFILHEEKCHPRPEQRCPFLGLKLIHRECC</sequence>
<dbReference type="InterPro" id="IPR043502">
    <property type="entry name" value="DNA/RNA_pol_sf"/>
</dbReference>
<evidence type="ECO:0000313" key="4">
    <source>
        <dbReference type="Proteomes" id="UP001627154"/>
    </source>
</evidence>
<dbReference type="PANTHER" id="PTHR33050">
    <property type="entry name" value="REVERSE TRANSCRIPTASE DOMAIN-CONTAINING PROTEIN"/>
    <property type="match status" value="1"/>
</dbReference>
<dbReference type="InterPro" id="IPR043128">
    <property type="entry name" value="Rev_trsase/Diguanyl_cyclase"/>
</dbReference>
<feature type="domain" description="Reverse transcriptase" evidence="2">
    <location>
        <begin position="212"/>
        <end position="432"/>
    </location>
</feature>
<proteinExistence type="predicted"/>
<name>A0ABD2W7K2_9HYME</name>
<keyword evidence="4" id="KW-1185">Reference proteome</keyword>
<dbReference type="PANTHER" id="PTHR33050:SF7">
    <property type="entry name" value="RIBONUCLEASE H"/>
    <property type="match status" value="1"/>
</dbReference>
<dbReference type="Proteomes" id="UP001627154">
    <property type="component" value="Unassembled WGS sequence"/>
</dbReference>
<dbReference type="SUPFAM" id="SSF56672">
    <property type="entry name" value="DNA/RNA polymerases"/>
    <property type="match status" value="1"/>
</dbReference>
<comment type="caution">
    <text evidence="3">The sequence shown here is derived from an EMBL/GenBank/DDBJ whole genome shotgun (WGS) entry which is preliminary data.</text>
</comment>